<dbReference type="OrthoDB" id="2168082at2"/>
<keyword evidence="1" id="KW-0597">Phosphoprotein</keyword>
<dbReference type="GO" id="GO:0000156">
    <property type="term" value="F:phosphorelay response regulator activity"/>
    <property type="evidence" value="ECO:0007669"/>
    <property type="project" value="InterPro"/>
</dbReference>
<dbReference type="PROSITE" id="PS50110">
    <property type="entry name" value="RESPONSE_REGULATORY"/>
    <property type="match status" value="1"/>
</dbReference>
<dbReference type="InterPro" id="IPR011006">
    <property type="entry name" value="CheY-like_superfamily"/>
</dbReference>
<evidence type="ECO:0000256" key="1">
    <source>
        <dbReference type="PROSITE-ProRule" id="PRU00169"/>
    </source>
</evidence>
<evidence type="ECO:0000313" key="4">
    <source>
        <dbReference type="EMBL" id="TCL67524.1"/>
    </source>
</evidence>
<dbReference type="RefSeq" id="WP_132215163.1">
    <property type="nucleotide sequence ID" value="NZ_OX156936.1"/>
</dbReference>
<comment type="caution">
    <text evidence="4">The sequence shown here is derived from an EMBL/GenBank/DDBJ whole genome shotgun (WGS) entry which is preliminary data.</text>
</comment>
<dbReference type="Proteomes" id="UP000295455">
    <property type="component" value="Unassembled WGS sequence"/>
</dbReference>
<dbReference type="Pfam" id="PF04397">
    <property type="entry name" value="LytTR"/>
    <property type="match status" value="1"/>
</dbReference>
<sequence length="238" mass="27706">MITCIAVDDEPLALRQIVSYIEQTPFLRLKGKFTNALGVSSFLNENPVDLLFLDIHMSDLNGLELAKTLVNPPRIIFTTAYSEYAIEGYKVNAIDYLLKPIEYVDFLLASNKASETINKERQFVTTVKKKDDFLFIKSGQQHIRIQFKDIKYLEAQKEYVSINLVHGEPVKTLLRLKNIEDILPKEYFMRIHRSFIVNLNHIVTVERNRIIYGPKEFIVVSDTYQEAFKTFLNNNFFN</sequence>
<gene>
    <name evidence="4" type="ORF">EV196_10280</name>
</gene>
<dbReference type="PANTHER" id="PTHR37299:SF1">
    <property type="entry name" value="STAGE 0 SPORULATION PROTEIN A HOMOLOG"/>
    <property type="match status" value="1"/>
</dbReference>
<name>A0A4R1RMU8_9FLAO</name>
<evidence type="ECO:0000313" key="5">
    <source>
        <dbReference type="Proteomes" id="UP000295455"/>
    </source>
</evidence>
<dbReference type="Gene3D" id="2.40.50.1020">
    <property type="entry name" value="LytTr DNA-binding domain"/>
    <property type="match status" value="1"/>
</dbReference>
<accession>A0A4R1RMU8</accession>
<feature type="domain" description="Response regulatory" evidence="2">
    <location>
        <begin position="3"/>
        <end position="114"/>
    </location>
</feature>
<dbReference type="SMART" id="SM00448">
    <property type="entry name" value="REC"/>
    <property type="match status" value="1"/>
</dbReference>
<dbReference type="InterPro" id="IPR046947">
    <property type="entry name" value="LytR-like"/>
</dbReference>
<evidence type="ECO:0000259" key="2">
    <source>
        <dbReference type="PROSITE" id="PS50110"/>
    </source>
</evidence>
<dbReference type="SUPFAM" id="SSF52172">
    <property type="entry name" value="CheY-like"/>
    <property type="match status" value="1"/>
</dbReference>
<feature type="modified residue" description="4-aspartylphosphate" evidence="1">
    <location>
        <position position="54"/>
    </location>
</feature>
<feature type="domain" description="HTH LytTR-type" evidence="3">
    <location>
        <begin position="134"/>
        <end position="207"/>
    </location>
</feature>
<dbReference type="PROSITE" id="PS50930">
    <property type="entry name" value="HTH_LYTTR"/>
    <property type="match status" value="1"/>
</dbReference>
<dbReference type="PANTHER" id="PTHR37299">
    <property type="entry name" value="TRANSCRIPTIONAL REGULATOR-RELATED"/>
    <property type="match status" value="1"/>
</dbReference>
<dbReference type="Gene3D" id="3.40.50.2300">
    <property type="match status" value="1"/>
</dbReference>
<reference evidence="4 5" key="1">
    <citation type="submission" date="2019-03" db="EMBL/GenBank/DDBJ databases">
        <title>Genomic Encyclopedia of Type Strains, Phase IV (KMG-IV): sequencing the most valuable type-strain genomes for metagenomic binning, comparative biology and taxonomic classification.</title>
        <authorList>
            <person name="Goeker M."/>
        </authorList>
    </citation>
    <scope>NUCLEOTIDE SEQUENCE [LARGE SCALE GENOMIC DNA]</scope>
    <source>
        <strain evidence="4 5">DSM 18792</strain>
    </source>
</reference>
<dbReference type="InterPro" id="IPR001789">
    <property type="entry name" value="Sig_transdc_resp-reg_receiver"/>
</dbReference>
<protein>
    <submittedName>
        <fullName evidence="4">LytTR family two component transcriptional regulator</fullName>
    </submittedName>
</protein>
<dbReference type="GO" id="GO:0003677">
    <property type="term" value="F:DNA binding"/>
    <property type="evidence" value="ECO:0007669"/>
    <property type="project" value="InterPro"/>
</dbReference>
<organism evidence="4 5">
    <name type="scientific">Mariniflexile fucanivorans</name>
    <dbReference type="NCBI Taxonomy" id="264023"/>
    <lineage>
        <taxon>Bacteria</taxon>
        <taxon>Pseudomonadati</taxon>
        <taxon>Bacteroidota</taxon>
        <taxon>Flavobacteriia</taxon>
        <taxon>Flavobacteriales</taxon>
        <taxon>Flavobacteriaceae</taxon>
        <taxon>Mariniflexile</taxon>
    </lineage>
</organism>
<dbReference type="AlphaFoldDB" id="A0A4R1RMU8"/>
<proteinExistence type="predicted"/>
<dbReference type="Pfam" id="PF00072">
    <property type="entry name" value="Response_reg"/>
    <property type="match status" value="1"/>
</dbReference>
<dbReference type="SMART" id="SM00850">
    <property type="entry name" value="LytTR"/>
    <property type="match status" value="1"/>
</dbReference>
<evidence type="ECO:0000259" key="3">
    <source>
        <dbReference type="PROSITE" id="PS50930"/>
    </source>
</evidence>
<dbReference type="InterPro" id="IPR007492">
    <property type="entry name" value="LytTR_DNA-bd_dom"/>
</dbReference>
<keyword evidence="5" id="KW-1185">Reference proteome</keyword>
<dbReference type="EMBL" id="SLUP01000002">
    <property type="protein sequence ID" value="TCL67524.1"/>
    <property type="molecule type" value="Genomic_DNA"/>
</dbReference>